<feature type="non-terminal residue" evidence="1">
    <location>
        <position position="1"/>
    </location>
</feature>
<organism evidence="1">
    <name type="scientific">Nothobranchius kadleci</name>
    <name type="common">African annual killifish</name>
    <dbReference type="NCBI Taxonomy" id="1051664"/>
    <lineage>
        <taxon>Eukaryota</taxon>
        <taxon>Metazoa</taxon>
        <taxon>Chordata</taxon>
        <taxon>Craniata</taxon>
        <taxon>Vertebrata</taxon>
        <taxon>Euteleostomi</taxon>
        <taxon>Actinopterygii</taxon>
        <taxon>Neopterygii</taxon>
        <taxon>Teleostei</taxon>
        <taxon>Neoteleostei</taxon>
        <taxon>Acanthomorphata</taxon>
        <taxon>Ovalentaria</taxon>
        <taxon>Atherinomorphae</taxon>
        <taxon>Cyprinodontiformes</taxon>
        <taxon>Nothobranchiidae</taxon>
        <taxon>Nothobranchius</taxon>
    </lineage>
</organism>
<proteinExistence type="predicted"/>
<sequence>NLESRADIPFTVIPVQCWATIMKYRDRIEWVKCACAVPLFSYAHGGKSMATTEEKGESGSLNETEFVFKKGATSVV</sequence>
<gene>
    <name evidence="1" type="primary">BX510915.1</name>
</gene>
<reference evidence="1" key="1">
    <citation type="submission" date="2016-05" db="EMBL/GenBank/DDBJ databases">
        <authorList>
            <person name="Lavstsen T."/>
            <person name="Jespersen J.S."/>
        </authorList>
    </citation>
    <scope>NUCLEOTIDE SEQUENCE</scope>
    <source>
        <tissue evidence="1">Brain</tissue>
    </source>
</reference>
<reference evidence="1" key="2">
    <citation type="submission" date="2016-06" db="EMBL/GenBank/DDBJ databases">
        <title>The genome of a short-lived fish provides insights into sex chromosome evolution and the genetic control of aging.</title>
        <authorList>
            <person name="Reichwald K."/>
            <person name="Felder M."/>
            <person name="Petzold A."/>
            <person name="Koch P."/>
            <person name="Groth M."/>
            <person name="Platzer M."/>
        </authorList>
    </citation>
    <scope>NUCLEOTIDE SEQUENCE</scope>
    <source>
        <tissue evidence="1">Brain</tissue>
    </source>
</reference>
<dbReference type="AlphaFoldDB" id="A0A1A8D6H0"/>
<name>A0A1A8D6H0_NOTKA</name>
<evidence type="ECO:0000313" key="1">
    <source>
        <dbReference type="EMBL" id="SBQ29707.1"/>
    </source>
</evidence>
<accession>A0A1A8D6H0</accession>
<feature type="non-terminal residue" evidence="1">
    <location>
        <position position="76"/>
    </location>
</feature>
<protein>
    <submittedName>
        <fullName evidence="1">Uncharacterized protein</fullName>
    </submittedName>
</protein>
<dbReference type="EMBL" id="HAEA01001227">
    <property type="protein sequence ID" value="SBQ29707.1"/>
    <property type="molecule type" value="Transcribed_RNA"/>
</dbReference>